<keyword evidence="1" id="KW-1133">Transmembrane helix</keyword>
<name>A0ABT7M8A3_9PSEU</name>
<organism evidence="2 3">
    <name type="scientific">Actinomycetospora termitidis</name>
    <dbReference type="NCBI Taxonomy" id="3053470"/>
    <lineage>
        <taxon>Bacteria</taxon>
        <taxon>Bacillati</taxon>
        <taxon>Actinomycetota</taxon>
        <taxon>Actinomycetes</taxon>
        <taxon>Pseudonocardiales</taxon>
        <taxon>Pseudonocardiaceae</taxon>
        <taxon>Actinomycetospora</taxon>
    </lineage>
</organism>
<reference evidence="2 3" key="1">
    <citation type="submission" date="2023-06" db="EMBL/GenBank/DDBJ databases">
        <title>Actinomycetospora Odt1-22.</title>
        <authorList>
            <person name="Supong K."/>
        </authorList>
    </citation>
    <scope>NUCLEOTIDE SEQUENCE [LARGE SCALE GENOMIC DNA]</scope>
    <source>
        <strain evidence="2 3">Odt1-22</strain>
    </source>
</reference>
<gene>
    <name evidence="2" type="ORF">QRT03_12020</name>
</gene>
<feature type="transmembrane region" description="Helical" evidence="1">
    <location>
        <begin position="55"/>
        <end position="75"/>
    </location>
</feature>
<keyword evidence="1" id="KW-0472">Membrane</keyword>
<protein>
    <recommendedName>
        <fullName evidence="4">Colicin V production protein</fullName>
    </recommendedName>
</protein>
<comment type="caution">
    <text evidence="2">The sequence shown here is derived from an EMBL/GenBank/DDBJ whole genome shotgun (WGS) entry which is preliminary data.</text>
</comment>
<keyword evidence="1" id="KW-0812">Transmembrane</keyword>
<proteinExistence type="predicted"/>
<evidence type="ECO:0000256" key="1">
    <source>
        <dbReference type="SAM" id="Phobius"/>
    </source>
</evidence>
<accession>A0ABT7M8A3</accession>
<feature type="transmembrane region" description="Helical" evidence="1">
    <location>
        <begin position="25"/>
        <end position="48"/>
    </location>
</feature>
<dbReference type="RefSeq" id="WP_286053015.1">
    <property type="nucleotide sequence ID" value="NZ_JASVWF010000002.1"/>
</dbReference>
<keyword evidence="3" id="KW-1185">Reference proteome</keyword>
<dbReference type="EMBL" id="JASVWF010000002">
    <property type="protein sequence ID" value="MDL5156686.1"/>
    <property type="molecule type" value="Genomic_DNA"/>
</dbReference>
<sequence length="162" mass="16064">MTLVDLVVLAVVALAAWRGWRRGGTSLVLSVAGAVVGIVLGAAVAGWWDPSSRGWLIAAIVVGGLVGIGLGRKLADALATRGGGRVARPVLVDRAVGVVAHGGLALVVCVLIGAAAVAFGPAWLGRAAEDSGVLTTAQDHLPTVSQVTGSVPGLDRVAAVGR</sequence>
<evidence type="ECO:0008006" key="4">
    <source>
        <dbReference type="Google" id="ProtNLM"/>
    </source>
</evidence>
<evidence type="ECO:0000313" key="2">
    <source>
        <dbReference type="EMBL" id="MDL5156686.1"/>
    </source>
</evidence>
<feature type="transmembrane region" description="Helical" evidence="1">
    <location>
        <begin position="95"/>
        <end position="119"/>
    </location>
</feature>
<dbReference type="Proteomes" id="UP001231924">
    <property type="component" value="Unassembled WGS sequence"/>
</dbReference>
<evidence type="ECO:0000313" key="3">
    <source>
        <dbReference type="Proteomes" id="UP001231924"/>
    </source>
</evidence>